<dbReference type="GO" id="GO:0008236">
    <property type="term" value="F:serine-type peptidase activity"/>
    <property type="evidence" value="ECO:0007669"/>
    <property type="project" value="InterPro"/>
</dbReference>
<evidence type="ECO:0000259" key="2">
    <source>
        <dbReference type="Pfam" id="PF00326"/>
    </source>
</evidence>
<proteinExistence type="predicted"/>
<dbReference type="AlphaFoldDB" id="A0AAD5T4N2"/>
<dbReference type="SUPFAM" id="SSF53474">
    <property type="entry name" value="alpha/beta-Hydrolases"/>
    <property type="match status" value="1"/>
</dbReference>
<sequence>MAVAIPTLHTYHTDDSRPVQLDFYPPTEYKPETEKYKTLIFFHGGGLVFGNRKTYPPDGVMSRIASKGWIFISADYHLLPESSLDHIRQDVAALQEWILKNSNGLRIDTERVSVAGASAGSFVALLLLDQWKTIKPRSFVNMFGMVDTAGKQYTEPRTTAKTVGWNTPTSEFRANVATYKKYLTPPFGPRVWDDHSPLDNLNNRSGLMGWLFLEGKVPNLINGYDVDAVWDSNTAFTPLKLISSAFPPAITVHGDQDSTVPIDDAYALAKAYERAGIFHQLEVVEGAEHGLMPPVDRSEYWEKVVSFLEEH</sequence>
<evidence type="ECO:0000313" key="4">
    <source>
        <dbReference type="EMBL" id="KAJ3128453.1"/>
    </source>
</evidence>
<dbReference type="Pfam" id="PF07859">
    <property type="entry name" value="Abhydrolase_3"/>
    <property type="match status" value="1"/>
</dbReference>
<dbReference type="Proteomes" id="UP001211907">
    <property type="component" value="Unassembled WGS sequence"/>
</dbReference>
<comment type="caution">
    <text evidence="4">The sequence shown here is derived from an EMBL/GenBank/DDBJ whole genome shotgun (WGS) entry which is preliminary data.</text>
</comment>
<keyword evidence="5" id="KW-1185">Reference proteome</keyword>
<evidence type="ECO:0000256" key="1">
    <source>
        <dbReference type="ARBA" id="ARBA00022801"/>
    </source>
</evidence>
<dbReference type="InterPro" id="IPR029058">
    <property type="entry name" value="AB_hydrolase_fold"/>
</dbReference>
<dbReference type="PANTHER" id="PTHR48081">
    <property type="entry name" value="AB HYDROLASE SUPERFAMILY PROTEIN C4A8.06C"/>
    <property type="match status" value="1"/>
</dbReference>
<dbReference type="GO" id="GO:0006508">
    <property type="term" value="P:proteolysis"/>
    <property type="evidence" value="ECO:0007669"/>
    <property type="project" value="InterPro"/>
</dbReference>
<name>A0AAD5T4N2_9FUNG</name>
<dbReference type="InterPro" id="IPR001375">
    <property type="entry name" value="Peptidase_S9_cat"/>
</dbReference>
<feature type="domain" description="Alpha/beta hydrolase fold-3" evidence="3">
    <location>
        <begin position="39"/>
        <end position="185"/>
    </location>
</feature>
<evidence type="ECO:0008006" key="6">
    <source>
        <dbReference type="Google" id="ProtNLM"/>
    </source>
</evidence>
<protein>
    <recommendedName>
        <fullName evidence="6">Alpha/beta hydrolase fold-3 domain-containing protein</fullName>
    </recommendedName>
</protein>
<gene>
    <name evidence="4" type="ORF">HK100_009156</name>
</gene>
<dbReference type="PANTHER" id="PTHR48081:SF3">
    <property type="entry name" value="ALPHA_BETA HYDROLASE FOLD-3 DOMAIN-CONTAINING PROTEIN"/>
    <property type="match status" value="1"/>
</dbReference>
<accession>A0AAD5T4N2</accession>
<dbReference type="EMBL" id="JADGJH010000463">
    <property type="protein sequence ID" value="KAJ3128453.1"/>
    <property type="molecule type" value="Genomic_DNA"/>
</dbReference>
<feature type="domain" description="Peptidase S9 prolyl oligopeptidase catalytic" evidence="2">
    <location>
        <begin position="245"/>
        <end position="311"/>
    </location>
</feature>
<dbReference type="Pfam" id="PF00326">
    <property type="entry name" value="Peptidase_S9"/>
    <property type="match status" value="1"/>
</dbReference>
<keyword evidence="1" id="KW-0378">Hydrolase</keyword>
<evidence type="ECO:0000259" key="3">
    <source>
        <dbReference type="Pfam" id="PF07859"/>
    </source>
</evidence>
<evidence type="ECO:0000313" key="5">
    <source>
        <dbReference type="Proteomes" id="UP001211907"/>
    </source>
</evidence>
<reference evidence="4" key="1">
    <citation type="submission" date="2020-05" db="EMBL/GenBank/DDBJ databases">
        <title>Phylogenomic resolution of chytrid fungi.</title>
        <authorList>
            <person name="Stajich J.E."/>
            <person name="Amses K."/>
            <person name="Simmons R."/>
            <person name="Seto K."/>
            <person name="Myers J."/>
            <person name="Bonds A."/>
            <person name="Quandt C.A."/>
            <person name="Barry K."/>
            <person name="Liu P."/>
            <person name="Grigoriev I."/>
            <person name="Longcore J.E."/>
            <person name="James T.Y."/>
        </authorList>
    </citation>
    <scope>NUCLEOTIDE SEQUENCE</scope>
    <source>
        <strain evidence="4">JEL0513</strain>
    </source>
</reference>
<dbReference type="InterPro" id="IPR013094">
    <property type="entry name" value="AB_hydrolase_3"/>
</dbReference>
<dbReference type="Gene3D" id="3.40.50.1820">
    <property type="entry name" value="alpha/beta hydrolase"/>
    <property type="match status" value="1"/>
</dbReference>
<dbReference type="InterPro" id="IPR050300">
    <property type="entry name" value="GDXG_lipolytic_enzyme"/>
</dbReference>
<organism evidence="4 5">
    <name type="scientific">Physocladia obscura</name>
    <dbReference type="NCBI Taxonomy" id="109957"/>
    <lineage>
        <taxon>Eukaryota</taxon>
        <taxon>Fungi</taxon>
        <taxon>Fungi incertae sedis</taxon>
        <taxon>Chytridiomycota</taxon>
        <taxon>Chytridiomycota incertae sedis</taxon>
        <taxon>Chytridiomycetes</taxon>
        <taxon>Chytridiales</taxon>
        <taxon>Chytriomycetaceae</taxon>
        <taxon>Physocladia</taxon>
    </lineage>
</organism>